<keyword evidence="1" id="KW-0472">Membrane</keyword>
<dbReference type="KEGG" id="csb:CLSA_c24390"/>
<dbReference type="AlphaFoldDB" id="U5MSE6"/>
<sequence>MEGGVYVNGVLFDKEGHLTEETLKLLKFGNLKDEDLISILDHISDCQKCSGAFADSFKDDELADAPLGFQEKVQIKIKNKKQSTITFSFYCAKVAIAASIALMMVFSNGLNFLASTKTSYVKPVDFSVLNSINTNLNSFSQKIIKLEVFNNDKEKK</sequence>
<keyword evidence="1" id="KW-1133">Transmembrane helix</keyword>
<name>U5MSE6_CLOSA</name>
<dbReference type="Proteomes" id="UP000017118">
    <property type="component" value="Chromosome"/>
</dbReference>
<evidence type="ECO:0000313" key="3">
    <source>
        <dbReference type="Proteomes" id="UP000017118"/>
    </source>
</evidence>
<keyword evidence="3" id="KW-1185">Reference proteome</keyword>
<proteinExistence type="predicted"/>
<organism evidence="2 3">
    <name type="scientific">Clostridium saccharobutylicum DSM 13864</name>
    <dbReference type="NCBI Taxonomy" id="1345695"/>
    <lineage>
        <taxon>Bacteria</taxon>
        <taxon>Bacillati</taxon>
        <taxon>Bacillota</taxon>
        <taxon>Clostridia</taxon>
        <taxon>Eubacteriales</taxon>
        <taxon>Clostridiaceae</taxon>
        <taxon>Clostridium</taxon>
    </lineage>
</organism>
<gene>
    <name evidence="2" type="ORF">CLSA_c24390</name>
</gene>
<dbReference type="GeneID" id="55474861"/>
<evidence type="ECO:0000313" key="2">
    <source>
        <dbReference type="EMBL" id="AGX43413.1"/>
    </source>
</evidence>
<dbReference type="PATRIC" id="fig|1345695.3.peg.2414"/>
<reference evidence="2 3" key="1">
    <citation type="journal article" date="2013" name="Genome Announc.">
        <title>Complete Genome Sequence of the Solvent Producer Clostridium saccharobutylicum NCP262 (DSM 13864).</title>
        <authorList>
            <person name="Poehlein A."/>
            <person name="Hartwich K."/>
            <person name="Krabben P."/>
            <person name="Ehrenreich A."/>
            <person name="Liebl W."/>
            <person name="Durre P."/>
            <person name="Gottschalk G."/>
            <person name="Daniel R."/>
        </authorList>
    </citation>
    <scope>NUCLEOTIDE SEQUENCE [LARGE SCALE GENOMIC DNA]</scope>
    <source>
        <strain evidence="2">DSM 13864</strain>
    </source>
</reference>
<evidence type="ECO:0000256" key="1">
    <source>
        <dbReference type="SAM" id="Phobius"/>
    </source>
</evidence>
<accession>U5MSE6</accession>
<keyword evidence="1" id="KW-0812">Transmembrane</keyword>
<dbReference type="RefSeq" id="WP_022746562.1">
    <property type="nucleotide sequence ID" value="NC_022571.1"/>
</dbReference>
<dbReference type="HOGENOM" id="CLU_140221_0_0_9"/>
<protein>
    <submittedName>
        <fullName evidence="2">Uncharacterized protein</fullName>
    </submittedName>
</protein>
<dbReference type="EMBL" id="CP006721">
    <property type="protein sequence ID" value="AGX43413.1"/>
    <property type="molecule type" value="Genomic_DNA"/>
</dbReference>
<dbReference type="eggNOG" id="ENOG5030UH4">
    <property type="taxonomic scope" value="Bacteria"/>
</dbReference>
<feature type="transmembrane region" description="Helical" evidence="1">
    <location>
        <begin position="85"/>
        <end position="106"/>
    </location>
</feature>